<protein>
    <submittedName>
        <fullName evidence="3">TIGR03084 family protein</fullName>
    </submittedName>
</protein>
<evidence type="ECO:0000259" key="2">
    <source>
        <dbReference type="Pfam" id="PF11716"/>
    </source>
</evidence>
<evidence type="ECO:0000313" key="4">
    <source>
        <dbReference type="Proteomes" id="UP000544090"/>
    </source>
</evidence>
<feature type="domain" description="Mycothiol-dependent maleylpyruvate isomerase metal-binding" evidence="2">
    <location>
        <begin position="13"/>
        <end position="144"/>
    </location>
</feature>
<dbReference type="RefSeq" id="WP_168486117.1">
    <property type="nucleotide sequence ID" value="NZ_JAAZSQ010000007.1"/>
</dbReference>
<evidence type="ECO:0000259" key="1">
    <source>
        <dbReference type="Pfam" id="PF08608"/>
    </source>
</evidence>
<organism evidence="3 4">
    <name type="scientific">Arthrobacter mobilis</name>
    <dbReference type="NCBI Taxonomy" id="2724944"/>
    <lineage>
        <taxon>Bacteria</taxon>
        <taxon>Bacillati</taxon>
        <taxon>Actinomycetota</taxon>
        <taxon>Actinomycetes</taxon>
        <taxon>Micrococcales</taxon>
        <taxon>Micrococcaceae</taxon>
        <taxon>Arthrobacter</taxon>
    </lineage>
</organism>
<dbReference type="Gene3D" id="1.20.120.450">
    <property type="entry name" value="dinb family like domain"/>
    <property type="match status" value="1"/>
</dbReference>
<dbReference type="Pfam" id="PF08608">
    <property type="entry name" value="Wyosine_form"/>
    <property type="match status" value="1"/>
</dbReference>
<keyword evidence="4" id="KW-1185">Reference proteome</keyword>
<dbReference type="InterPro" id="IPR017518">
    <property type="entry name" value="CHP03084"/>
</dbReference>
<comment type="caution">
    <text evidence="3">The sequence shown here is derived from an EMBL/GenBank/DDBJ whole genome shotgun (WGS) entry which is preliminary data.</text>
</comment>
<dbReference type="NCBIfam" id="TIGR03083">
    <property type="entry name" value="maleylpyruvate isomerase family mycothiol-dependent enzyme"/>
    <property type="match status" value="1"/>
</dbReference>
<reference evidence="3 4" key="1">
    <citation type="submission" date="2020-04" db="EMBL/GenBank/DDBJ databases">
        <title>Arthrobacter sp. nov.</title>
        <authorList>
            <person name="Liu S."/>
        </authorList>
    </citation>
    <scope>NUCLEOTIDE SEQUENCE [LARGE SCALE GENOMIC DNA]</scope>
    <source>
        <strain evidence="3 4">E918</strain>
    </source>
</reference>
<proteinExistence type="predicted"/>
<dbReference type="SUPFAM" id="SSF109854">
    <property type="entry name" value="DinB/YfiT-like putative metalloenzymes"/>
    <property type="match status" value="1"/>
</dbReference>
<sequence>MAVDLQELLRDLEQESTGLEAVLRGIGPREWDLPTPAPDWTVRHQVAHLDWTDEALLAALREPERFARLAAADPALIDTAAHEGGAVPVPALLARWAAGRQVLAAALAGHPPGRRIPWIGPPMGAAMAASARIMETFAHGQDIRDALGLPPVASPRLRHVAHLAVAARDFSFRGRGLPAPAEPFRIELAYDGESWGWGPEDAAQRVAGQALDFALLATRRRHRADCRLEARGADAQRWLEIAQAYAGDPGPGRRPLGSH</sequence>
<dbReference type="Proteomes" id="UP000544090">
    <property type="component" value="Unassembled WGS sequence"/>
</dbReference>
<dbReference type="InterPro" id="IPR013917">
    <property type="entry name" value="tRNA_wybutosine-synth"/>
</dbReference>
<feature type="domain" description="tRNA wybutosine-synthesis" evidence="1">
    <location>
        <begin position="180"/>
        <end position="226"/>
    </location>
</feature>
<name>A0A7X6HCT8_9MICC</name>
<dbReference type="NCBIfam" id="TIGR03084">
    <property type="entry name" value="TIGR03084 family metal-binding protein"/>
    <property type="match status" value="1"/>
</dbReference>
<dbReference type="InterPro" id="IPR017517">
    <property type="entry name" value="Maleyloyr_isom"/>
</dbReference>
<dbReference type="GO" id="GO:0046872">
    <property type="term" value="F:metal ion binding"/>
    <property type="evidence" value="ECO:0007669"/>
    <property type="project" value="InterPro"/>
</dbReference>
<evidence type="ECO:0000313" key="3">
    <source>
        <dbReference type="EMBL" id="NKX54777.1"/>
    </source>
</evidence>
<gene>
    <name evidence="3" type="ORF">HGG74_09545</name>
</gene>
<accession>A0A7X6HCT8</accession>
<dbReference type="EMBL" id="JAAZSQ010000007">
    <property type="protein sequence ID" value="NKX54777.1"/>
    <property type="molecule type" value="Genomic_DNA"/>
</dbReference>
<dbReference type="Pfam" id="PF11716">
    <property type="entry name" value="MDMPI_N"/>
    <property type="match status" value="1"/>
</dbReference>
<dbReference type="AlphaFoldDB" id="A0A7X6HCT8"/>
<dbReference type="InterPro" id="IPR034660">
    <property type="entry name" value="DinB/YfiT-like"/>
</dbReference>
<dbReference type="InterPro" id="IPR024344">
    <property type="entry name" value="MDMPI_metal-binding"/>
</dbReference>